<evidence type="ECO:0000313" key="1">
    <source>
        <dbReference type="EMBL" id="GIF80494.1"/>
    </source>
</evidence>
<dbReference type="RefSeq" id="WP_203744061.1">
    <property type="nucleotide sequence ID" value="NZ_BONF01000009.1"/>
</dbReference>
<protein>
    <recommendedName>
        <fullName evidence="3">DUF1877 family protein</fullName>
    </recommendedName>
</protein>
<gene>
    <name evidence="1" type="ORF">Cba03nite_18430</name>
</gene>
<comment type="caution">
    <text evidence="1">The sequence shown here is derived from an EMBL/GenBank/DDBJ whole genome shotgun (WGS) entry which is preliminary data.</text>
</comment>
<reference evidence="1 2" key="1">
    <citation type="submission" date="2021-01" db="EMBL/GenBank/DDBJ databases">
        <title>Whole genome shotgun sequence of Catellatospora bangladeshensis NBRC 107357.</title>
        <authorList>
            <person name="Komaki H."/>
            <person name="Tamura T."/>
        </authorList>
    </citation>
    <scope>NUCLEOTIDE SEQUENCE [LARGE SCALE GENOMIC DNA]</scope>
    <source>
        <strain evidence="1 2">NBRC 107357</strain>
    </source>
</reference>
<evidence type="ECO:0000313" key="2">
    <source>
        <dbReference type="Proteomes" id="UP000601223"/>
    </source>
</evidence>
<proteinExistence type="predicted"/>
<dbReference type="EMBL" id="BONF01000009">
    <property type="protein sequence ID" value="GIF80494.1"/>
    <property type="molecule type" value="Genomic_DNA"/>
</dbReference>
<dbReference type="Proteomes" id="UP000601223">
    <property type="component" value="Unassembled WGS sequence"/>
</dbReference>
<dbReference type="AlphaFoldDB" id="A0A8J3JM75"/>
<name>A0A8J3JM75_9ACTN</name>
<accession>A0A8J3JM75</accession>
<keyword evidence="2" id="KW-1185">Reference proteome</keyword>
<organism evidence="1 2">
    <name type="scientific">Catellatospora bangladeshensis</name>
    <dbReference type="NCBI Taxonomy" id="310355"/>
    <lineage>
        <taxon>Bacteria</taxon>
        <taxon>Bacillati</taxon>
        <taxon>Actinomycetota</taxon>
        <taxon>Actinomycetes</taxon>
        <taxon>Micromonosporales</taxon>
        <taxon>Micromonosporaceae</taxon>
        <taxon>Catellatospora</taxon>
    </lineage>
</organism>
<sequence>MGVLFDYFRAVDDATAVHLMDGLEGGPIAVPDGSVDAVDLRGIDPYVRLGQLLSLAREVEWEWDTARTGLLWPEEDQDDSVPFLLSLGDGARDTLAGLTAEHMADLSAQWARIEEPGAADGEPAGPILPFIEEIAGLARRAQAAGDHLYCWCGP</sequence>
<evidence type="ECO:0008006" key="3">
    <source>
        <dbReference type="Google" id="ProtNLM"/>
    </source>
</evidence>